<dbReference type="InterPro" id="IPR002591">
    <property type="entry name" value="Phosphodiest/P_Trfase"/>
</dbReference>
<evidence type="ECO:0000313" key="3">
    <source>
        <dbReference type="Proteomes" id="UP000199310"/>
    </source>
</evidence>
<dbReference type="Gene3D" id="3.40.720.10">
    <property type="entry name" value="Alkaline Phosphatase, subunit A"/>
    <property type="match status" value="1"/>
</dbReference>
<dbReference type="InterPro" id="IPR017850">
    <property type="entry name" value="Alkaline_phosphatase_core_sf"/>
</dbReference>
<dbReference type="SUPFAM" id="SSF53649">
    <property type="entry name" value="Alkaline phosphatase-like"/>
    <property type="match status" value="1"/>
</dbReference>
<reference evidence="3" key="1">
    <citation type="submission" date="2016-10" db="EMBL/GenBank/DDBJ databases">
        <authorList>
            <person name="Varghese N."/>
            <person name="Submissions S."/>
        </authorList>
    </citation>
    <scope>NUCLEOTIDE SEQUENCE [LARGE SCALE GENOMIC DNA]</scope>
    <source>
        <strain evidence="3">DSM 3695</strain>
    </source>
</reference>
<dbReference type="EMBL" id="FOJG01000002">
    <property type="protein sequence ID" value="SEW54968.1"/>
    <property type="molecule type" value="Genomic_DNA"/>
</dbReference>
<feature type="chain" id="PRO_5011658042" evidence="1">
    <location>
        <begin position="22"/>
        <end position="445"/>
    </location>
</feature>
<dbReference type="RefSeq" id="WP_089902730.1">
    <property type="nucleotide sequence ID" value="NZ_FOJG01000002.1"/>
</dbReference>
<dbReference type="OrthoDB" id="9779418at2"/>
<dbReference type="AlphaFoldDB" id="A0A1I0SCP3"/>
<keyword evidence="1" id="KW-0732">Signal</keyword>
<gene>
    <name evidence="2" type="ORF">SAMN04488122_6265</name>
</gene>
<dbReference type="GO" id="GO:0016787">
    <property type="term" value="F:hydrolase activity"/>
    <property type="evidence" value="ECO:0007669"/>
    <property type="project" value="UniProtKB-ARBA"/>
</dbReference>
<evidence type="ECO:0000256" key="1">
    <source>
        <dbReference type="SAM" id="SignalP"/>
    </source>
</evidence>
<accession>A0A1I0SCP3</accession>
<sequence>MKQLTGIALLLMMALSSFAQKASHVVLITIDGFRPEFYTDPSWGMVNLRMMKDSGAYADGVNSVFPTVTYPNHTSLITGVTPAKHGIYYNAPFEPNGATGVWYFYYDSIKVPTLFDAVHKAGKKSANVIWPVSVGAPIDYNVPDIWTVGSKDRRAVMGTVTNPLSLWKEVQTHATGELGEKDFAMEDGELIMDENVARMSAYLITAYKPAFTTLHLACTDHYEHEQGRDGLLVRKAVAGADRALGTIIEALKRAGIYENTAVIVTGDHGFVNISRSFCPNVLLTQNGLLNNIKTGDWKAQFHSSGGSAFLHLKDAKDTKTAQKVQALLKALPAAQQQLFRIIDRQQLNTVGADPHAAFAITATDGATIGGAVTGELVRAAKGGTHGYFPDFREIQTGFVAYGAGIQTGAHVKEMSVTDVAPLVARLLGLSLENTDGKAPESVLAK</sequence>
<keyword evidence="3" id="KW-1185">Reference proteome</keyword>
<protein>
    <submittedName>
        <fullName evidence="2">Predicted pyrophosphatase or phosphodiesterase, AlkP superfamily</fullName>
    </submittedName>
</protein>
<dbReference type="CDD" id="cd16018">
    <property type="entry name" value="Enpp"/>
    <property type="match status" value="1"/>
</dbReference>
<dbReference type="Pfam" id="PF01663">
    <property type="entry name" value="Phosphodiest"/>
    <property type="match status" value="1"/>
</dbReference>
<dbReference type="PANTHER" id="PTHR10151">
    <property type="entry name" value="ECTONUCLEOTIDE PYROPHOSPHATASE/PHOSPHODIESTERASE"/>
    <property type="match status" value="1"/>
</dbReference>
<organism evidence="2 3">
    <name type="scientific">Chitinophaga arvensicola</name>
    <dbReference type="NCBI Taxonomy" id="29529"/>
    <lineage>
        <taxon>Bacteria</taxon>
        <taxon>Pseudomonadati</taxon>
        <taxon>Bacteroidota</taxon>
        <taxon>Chitinophagia</taxon>
        <taxon>Chitinophagales</taxon>
        <taxon>Chitinophagaceae</taxon>
        <taxon>Chitinophaga</taxon>
    </lineage>
</organism>
<dbReference type="PANTHER" id="PTHR10151:SF120">
    <property type="entry name" value="BIS(5'-ADENOSYL)-TRIPHOSPHATASE"/>
    <property type="match status" value="1"/>
</dbReference>
<name>A0A1I0SCP3_9BACT</name>
<evidence type="ECO:0000313" key="2">
    <source>
        <dbReference type="EMBL" id="SEW54968.1"/>
    </source>
</evidence>
<dbReference type="Proteomes" id="UP000199310">
    <property type="component" value="Unassembled WGS sequence"/>
</dbReference>
<proteinExistence type="predicted"/>
<dbReference type="STRING" id="29529.SAMN04488122_6265"/>
<feature type="signal peptide" evidence="1">
    <location>
        <begin position="1"/>
        <end position="21"/>
    </location>
</feature>